<dbReference type="InterPro" id="IPR011054">
    <property type="entry name" value="Rudment_hybrid_motif"/>
</dbReference>
<dbReference type="InterPro" id="IPR005482">
    <property type="entry name" value="Biotin_COase_C"/>
</dbReference>
<feature type="domain" description="Biotin carboxylation" evidence="17">
    <location>
        <begin position="14"/>
        <end position="458"/>
    </location>
</feature>
<evidence type="ECO:0000256" key="15">
    <source>
        <dbReference type="PROSITE-ProRule" id="PRU00409"/>
    </source>
</evidence>
<dbReference type="Pfam" id="PF00289">
    <property type="entry name" value="Biotin_carb_N"/>
    <property type="match status" value="1"/>
</dbReference>
<evidence type="ECO:0000256" key="14">
    <source>
        <dbReference type="ARBA" id="ARBA00048600"/>
    </source>
</evidence>
<keyword evidence="8 15" id="KW-0067">ATP-binding</keyword>
<evidence type="ECO:0000256" key="7">
    <source>
        <dbReference type="ARBA" id="ARBA00022832"/>
    </source>
</evidence>
<dbReference type="PANTHER" id="PTHR18866:SF33">
    <property type="entry name" value="METHYLCROTONOYL-COA CARBOXYLASE SUBUNIT ALPHA, MITOCHONDRIAL-RELATED"/>
    <property type="match status" value="1"/>
</dbReference>
<dbReference type="AlphaFoldDB" id="A0A068TFI1"/>
<keyword evidence="4" id="KW-0444">Lipid biosynthesis</keyword>
<dbReference type="SUPFAM" id="SSF52440">
    <property type="entry name" value="PreATP-grasp domain"/>
    <property type="match status" value="1"/>
</dbReference>
<dbReference type="KEGG" id="ngl:RG1141_PA03280"/>
<keyword evidence="9" id="KW-0460">Magnesium</keyword>
<dbReference type="Gene3D" id="3.30.470.20">
    <property type="entry name" value="ATP-grasp fold, B domain"/>
    <property type="match status" value="1"/>
</dbReference>
<evidence type="ECO:0000259" key="17">
    <source>
        <dbReference type="PROSITE" id="PS50979"/>
    </source>
</evidence>
<gene>
    <name evidence="18" type="ORF">RG1141_PA03280</name>
</gene>
<geneLocation type="plasmid" evidence="19">
    <name>II</name>
</geneLocation>
<dbReference type="PATRIC" id="fig|1028801.3.peg.4922"/>
<dbReference type="InterPro" id="IPR011761">
    <property type="entry name" value="ATP-grasp"/>
</dbReference>
<dbReference type="PROSITE" id="PS00867">
    <property type="entry name" value="CPSASE_2"/>
    <property type="match status" value="1"/>
</dbReference>
<dbReference type="EMBL" id="HG938356">
    <property type="protein sequence ID" value="CDN57163.1"/>
    <property type="molecule type" value="Genomic_DNA"/>
</dbReference>
<reference evidence="19" key="1">
    <citation type="journal article" date="2014" name="BMC Genomics">
        <title>Genome sequencing of two Neorhizobium galegae strains reveals a noeT gene responsible for the unusual acetylation of the nodulation factors.</title>
        <authorList>
            <person name="Osterman J."/>
            <person name="Marsh J."/>
            <person name="Laine P.K."/>
            <person name="Zeng Z."/>
            <person name="Alatalo E."/>
            <person name="Sullivan J.T."/>
            <person name="Young J.P."/>
            <person name="Thomas-Oates J."/>
            <person name="Paulin L."/>
            <person name="Lindstrom K."/>
        </authorList>
    </citation>
    <scope>NUCLEOTIDE SEQUENCE [LARGE SCALE GENOMIC DNA]</scope>
    <source>
        <strain evidence="19">HAMBI 1141</strain>
        <plasmid evidence="19">II</plasmid>
    </source>
</reference>
<dbReference type="InterPro" id="IPR005481">
    <property type="entry name" value="BC-like_N"/>
</dbReference>
<evidence type="ECO:0000256" key="12">
    <source>
        <dbReference type="ARBA" id="ARBA00023267"/>
    </source>
</evidence>
<dbReference type="GO" id="GO:2001295">
    <property type="term" value="P:malonyl-CoA biosynthetic process"/>
    <property type="evidence" value="ECO:0007669"/>
    <property type="project" value="UniProtKB-UniPathway"/>
</dbReference>
<dbReference type="PROSITE" id="PS50979">
    <property type="entry name" value="BC"/>
    <property type="match status" value="1"/>
</dbReference>
<dbReference type="InterPro" id="IPR005479">
    <property type="entry name" value="CPAse_ATP-bd"/>
</dbReference>
<dbReference type="PROSITE" id="PS00866">
    <property type="entry name" value="CPSASE_1"/>
    <property type="match status" value="1"/>
</dbReference>
<dbReference type="NCBIfam" id="TIGR00514">
    <property type="entry name" value="accC"/>
    <property type="match status" value="1"/>
</dbReference>
<keyword evidence="5" id="KW-0436">Ligase</keyword>
<evidence type="ECO:0000256" key="1">
    <source>
        <dbReference type="ARBA" id="ARBA00003761"/>
    </source>
</evidence>
<dbReference type="GO" id="GO:0005524">
    <property type="term" value="F:ATP binding"/>
    <property type="evidence" value="ECO:0007669"/>
    <property type="project" value="UniProtKB-UniRule"/>
</dbReference>
<dbReference type="InterPro" id="IPR016185">
    <property type="entry name" value="PreATP-grasp_dom_sf"/>
</dbReference>
<dbReference type="SMART" id="SM00878">
    <property type="entry name" value="Biotin_carb_C"/>
    <property type="match status" value="1"/>
</dbReference>
<accession>A0A068TFI1</accession>
<dbReference type="SUPFAM" id="SSF51246">
    <property type="entry name" value="Rudiment single hybrid motif"/>
    <property type="match status" value="1"/>
</dbReference>
<evidence type="ECO:0000256" key="6">
    <source>
        <dbReference type="ARBA" id="ARBA00022741"/>
    </source>
</evidence>
<evidence type="ECO:0000256" key="2">
    <source>
        <dbReference type="ARBA" id="ARBA00013263"/>
    </source>
</evidence>
<evidence type="ECO:0000256" key="13">
    <source>
        <dbReference type="ARBA" id="ARBA00033786"/>
    </source>
</evidence>
<dbReference type="InterPro" id="IPR050856">
    <property type="entry name" value="Biotin_carboxylase_complex"/>
</dbReference>
<protein>
    <recommendedName>
        <fullName evidence="3">Biotin carboxylase</fullName>
        <ecNumber evidence="2">6.3.4.14</ecNumber>
    </recommendedName>
    <alternativeName>
        <fullName evidence="13">Acetyl-coenzyme A carboxylase biotin carboxylase subunit A</fullName>
    </alternativeName>
</protein>
<dbReference type="eggNOG" id="COG0439">
    <property type="taxonomic scope" value="Bacteria"/>
</dbReference>
<dbReference type="RefSeq" id="WP_040124249.1">
    <property type="nucleotide sequence ID" value="NZ_HG938356.1"/>
</dbReference>
<dbReference type="GO" id="GO:0004075">
    <property type="term" value="F:biotin carboxylase activity"/>
    <property type="evidence" value="ECO:0007669"/>
    <property type="project" value="UniProtKB-EC"/>
</dbReference>
<dbReference type="EC" id="6.3.4.14" evidence="2"/>
<evidence type="ECO:0000256" key="9">
    <source>
        <dbReference type="ARBA" id="ARBA00022842"/>
    </source>
</evidence>
<keyword evidence="12" id="KW-0092">Biotin</keyword>
<sequence>MGELPKNTASANRRFDTVLIANRGEIALRIQRACRELGLKAVTICSEADRQAPFGKTADSVLCIGPANAAKSYLNKDAIILAAELTGAGAIHPGYGFLSESAAFSEAVEKAGLVFIGPDASSISTMGDKISAKRAMIAAGVPCVPGPQTELLDEPATVERTAQEIGYPVIIKAAGGGGGRGMRVVSEASALHEAIALTREEARQAFGSPALYMEKFLQHPRHIEIQVLCDVHGNAIWLGHRDCSMQRRHQKVVEEAPAPGISPDLIGPVGLACVAACRQIGYRGVGTFEFLYEDGEFYFIEMNTRLQVEHPVTEMTSGIDIVHAQINAAQGIPLELRQDDIRCGGHSFECRINAEAPESFLPSAGTITELALPEGPGVRVDTHIHAGYRVSPYYDSLIAKLIVHAPTRAEAMARMREALAGTRVEGISTNLPFLRALFEDEAFARGETDIHYLEKWLKQRRAA</sequence>
<keyword evidence="18" id="KW-0614">Plasmid</keyword>
<evidence type="ECO:0000313" key="19">
    <source>
        <dbReference type="Proteomes" id="UP000028186"/>
    </source>
</evidence>
<keyword evidence="10" id="KW-0443">Lipid metabolism</keyword>
<dbReference type="GO" id="GO:0046872">
    <property type="term" value="F:metal ion binding"/>
    <property type="evidence" value="ECO:0007669"/>
    <property type="project" value="InterPro"/>
</dbReference>
<evidence type="ECO:0000256" key="8">
    <source>
        <dbReference type="ARBA" id="ARBA00022840"/>
    </source>
</evidence>
<dbReference type="Pfam" id="PF02785">
    <property type="entry name" value="Biotin_carb_C"/>
    <property type="match status" value="1"/>
</dbReference>
<proteinExistence type="predicted"/>
<feature type="domain" description="ATP-grasp" evidence="16">
    <location>
        <begin position="133"/>
        <end position="330"/>
    </location>
</feature>
<evidence type="ECO:0000256" key="3">
    <source>
        <dbReference type="ARBA" id="ARBA00017242"/>
    </source>
</evidence>
<dbReference type="GO" id="GO:0006633">
    <property type="term" value="P:fatty acid biosynthetic process"/>
    <property type="evidence" value="ECO:0007669"/>
    <property type="project" value="UniProtKB-KW"/>
</dbReference>
<dbReference type="UniPathway" id="UPA00655">
    <property type="reaction ID" value="UER00711"/>
</dbReference>
<dbReference type="HOGENOM" id="CLU_000395_3_2_5"/>
<dbReference type="Pfam" id="PF02786">
    <property type="entry name" value="CPSase_L_D2"/>
    <property type="match status" value="1"/>
</dbReference>
<name>A0A068TFI1_NEOGA</name>
<evidence type="ECO:0000256" key="4">
    <source>
        <dbReference type="ARBA" id="ARBA00022516"/>
    </source>
</evidence>
<evidence type="ECO:0000313" key="18">
    <source>
        <dbReference type="EMBL" id="CDN57163.1"/>
    </source>
</evidence>
<organism evidence="18 19">
    <name type="scientific">Neorhizobium galegae bv. officinalis bv. officinalis str. HAMBI 1141</name>
    <dbReference type="NCBI Taxonomy" id="1028801"/>
    <lineage>
        <taxon>Bacteria</taxon>
        <taxon>Pseudomonadati</taxon>
        <taxon>Pseudomonadota</taxon>
        <taxon>Alphaproteobacteria</taxon>
        <taxon>Hyphomicrobiales</taxon>
        <taxon>Rhizobiaceae</taxon>
        <taxon>Rhizobium/Agrobacterium group</taxon>
        <taxon>Neorhizobium</taxon>
    </lineage>
</organism>
<keyword evidence="7" id="KW-0276">Fatty acid metabolism</keyword>
<comment type="catalytic activity">
    <reaction evidence="14">
        <text>N(6)-biotinyl-L-lysyl-[protein] + hydrogencarbonate + ATP = N(6)-carboxybiotinyl-L-lysyl-[protein] + ADP + phosphate + H(+)</text>
        <dbReference type="Rhea" id="RHEA:13501"/>
        <dbReference type="Rhea" id="RHEA-COMP:10505"/>
        <dbReference type="Rhea" id="RHEA-COMP:10506"/>
        <dbReference type="ChEBI" id="CHEBI:15378"/>
        <dbReference type="ChEBI" id="CHEBI:17544"/>
        <dbReference type="ChEBI" id="CHEBI:30616"/>
        <dbReference type="ChEBI" id="CHEBI:43474"/>
        <dbReference type="ChEBI" id="CHEBI:83144"/>
        <dbReference type="ChEBI" id="CHEBI:83145"/>
        <dbReference type="ChEBI" id="CHEBI:456216"/>
        <dbReference type="EC" id="6.3.4.14"/>
    </reaction>
</comment>
<dbReference type="InterPro" id="IPR004549">
    <property type="entry name" value="Acetyl_CoA_COase_biotin_COase"/>
</dbReference>
<evidence type="ECO:0000256" key="11">
    <source>
        <dbReference type="ARBA" id="ARBA00023160"/>
    </source>
</evidence>
<evidence type="ECO:0000256" key="5">
    <source>
        <dbReference type="ARBA" id="ARBA00022598"/>
    </source>
</evidence>
<dbReference type="Gene3D" id="3.30.1490.20">
    <property type="entry name" value="ATP-grasp fold, A domain"/>
    <property type="match status" value="1"/>
</dbReference>
<comment type="function">
    <text evidence="1">This protein is a component of the acetyl coenzyme A carboxylase complex; first, biotin carboxylase catalyzes the carboxylation of the carrier protein and then the transcarboxylase transfers the carboxyl group to form malonyl-CoA.</text>
</comment>
<dbReference type="PANTHER" id="PTHR18866">
    <property type="entry name" value="CARBOXYLASE:PYRUVATE/ACETYL-COA/PROPIONYL-COA CARBOXYLASE"/>
    <property type="match status" value="1"/>
</dbReference>
<dbReference type="PROSITE" id="PS50975">
    <property type="entry name" value="ATP_GRASP"/>
    <property type="match status" value="1"/>
</dbReference>
<dbReference type="InterPro" id="IPR013815">
    <property type="entry name" value="ATP_grasp_subdomain_1"/>
</dbReference>
<dbReference type="SUPFAM" id="SSF56059">
    <property type="entry name" value="Glutathione synthetase ATP-binding domain-like"/>
    <property type="match status" value="1"/>
</dbReference>
<evidence type="ECO:0000259" key="16">
    <source>
        <dbReference type="PROSITE" id="PS50975"/>
    </source>
</evidence>
<dbReference type="Gene3D" id="3.40.50.20">
    <property type="match status" value="1"/>
</dbReference>
<dbReference type="NCBIfam" id="NF006367">
    <property type="entry name" value="PRK08591.1"/>
    <property type="match status" value="1"/>
</dbReference>
<keyword evidence="6 15" id="KW-0547">Nucleotide-binding</keyword>
<keyword evidence="11" id="KW-0275">Fatty acid biosynthesis</keyword>
<dbReference type="InterPro" id="IPR011764">
    <property type="entry name" value="Biotin_carboxylation_dom"/>
</dbReference>
<dbReference type="FunFam" id="3.40.50.20:FF:000010">
    <property type="entry name" value="Propionyl-CoA carboxylase subunit alpha"/>
    <property type="match status" value="1"/>
</dbReference>
<evidence type="ECO:0000256" key="10">
    <source>
        <dbReference type="ARBA" id="ARBA00023098"/>
    </source>
</evidence>
<dbReference type="Proteomes" id="UP000028186">
    <property type="component" value="Plasmid pHAMBI1141a"/>
</dbReference>